<proteinExistence type="predicted"/>
<dbReference type="Pfam" id="PF13349">
    <property type="entry name" value="DUF4097"/>
    <property type="match status" value="1"/>
</dbReference>
<sequence>MKKSTKIILMISICLISVGIVLSAIGRFAGASPRHILFDGLWNASFRYGDDFDNDFEENNTYHVSDASINSIDIDWISGRVTVIPYDGDDIVIREKSKGKIDEENCLRYRISGDTLEINYFRQTAEFNFTGSINYSKQLEIKVPRALAKSLDELNFDAVSADLNIRDLHIASLDVDTTSGNLLGKNIEAKYVNMGTVSGDMKVTYTSCPKELNMDSTSGDCTISLPKGSSVTAELDSVSGDFSSEFSTRYEEEDVYIIGSGECEFSVSTVSGDFVINKGAK</sequence>
<reference evidence="2 3" key="1">
    <citation type="submission" date="2018-08" db="EMBL/GenBank/DDBJ databases">
        <title>A genome reference for cultivated species of the human gut microbiota.</title>
        <authorList>
            <person name="Zou Y."/>
            <person name="Xue W."/>
            <person name="Luo G."/>
        </authorList>
    </citation>
    <scope>NUCLEOTIDE SEQUENCE [LARGE SCALE GENOMIC DNA]</scope>
    <source>
        <strain evidence="2 3">AM07-24</strain>
    </source>
</reference>
<keyword evidence="3" id="KW-1185">Reference proteome</keyword>
<dbReference type="STRING" id="1776384.GCA_900086585_02976"/>
<dbReference type="OrthoDB" id="2066445at2"/>
<dbReference type="RefSeq" id="WP_118333726.1">
    <property type="nucleotide sequence ID" value="NZ_AP025567.1"/>
</dbReference>
<accession>A0A415E7D2</accession>
<gene>
    <name evidence="2" type="ORF">DW099_03435</name>
</gene>
<protein>
    <recommendedName>
        <fullName evidence="1">DUF4097 domain-containing protein</fullName>
    </recommendedName>
</protein>
<dbReference type="AlphaFoldDB" id="A0A415E7D2"/>
<evidence type="ECO:0000313" key="3">
    <source>
        <dbReference type="Proteomes" id="UP000284841"/>
    </source>
</evidence>
<evidence type="ECO:0000313" key="2">
    <source>
        <dbReference type="EMBL" id="RHJ89639.1"/>
    </source>
</evidence>
<dbReference type="Gene3D" id="2.160.20.120">
    <property type="match status" value="1"/>
</dbReference>
<dbReference type="EMBL" id="QRMS01000001">
    <property type="protein sequence ID" value="RHJ89639.1"/>
    <property type="molecule type" value="Genomic_DNA"/>
</dbReference>
<dbReference type="Proteomes" id="UP000284841">
    <property type="component" value="Unassembled WGS sequence"/>
</dbReference>
<evidence type="ECO:0000259" key="1">
    <source>
        <dbReference type="Pfam" id="PF13349"/>
    </source>
</evidence>
<name>A0A415E7D2_9FIRM</name>
<comment type="caution">
    <text evidence="2">The sequence shown here is derived from an EMBL/GenBank/DDBJ whole genome shotgun (WGS) entry which is preliminary data.</text>
</comment>
<feature type="domain" description="DUF4097" evidence="1">
    <location>
        <begin position="151"/>
        <end position="276"/>
    </location>
</feature>
<dbReference type="InterPro" id="IPR025164">
    <property type="entry name" value="Toastrack_DUF4097"/>
</dbReference>
<organism evidence="2 3">
    <name type="scientific">Emergencia timonensis</name>
    <dbReference type="NCBI Taxonomy" id="1776384"/>
    <lineage>
        <taxon>Bacteria</taxon>
        <taxon>Bacillati</taxon>
        <taxon>Bacillota</taxon>
        <taxon>Clostridia</taxon>
        <taxon>Peptostreptococcales</taxon>
        <taxon>Anaerovoracaceae</taxon>
        <taxon>Emergencia</taxon>
    </lineage>
</organism>